<protein>
    <submittedName>
        <fullName evidence="2">Uncharacterized protein</fullName>
    </submittedName>
</protein>
<organism evidence="2">
    <name type="scientific">marine sediment metagenome</name>
    <dbReference type="NCBI Taxonomy" id="412755"/>
    <lineage>
        <taxon>unclassified sequences</taxon>
        <taxon>metagenomes</taxon>
        <taxon>ecological metagenomes</taxon>
    </lineage>
</organism>
<reference evidence="2" key="1">
    <citation type="journal article" date="2014" name="Front. Microbiol.">
        <title>High frequency of phylogenetically diverse reductive dehalogenase-homologous genes in deep subseafloor sedimentary metagenomes.</title>
        <authorList>
            <person name="Kawai M."/>
            <person name="Futagami T."/>
            <person name="Toyoda A."/>
            <person name="Takaki Y."/>
            <person name="Nishi S."/>
            <person name="Hori S."/>
            <person name="Arai W."/>
            <person name="Tsubouchi T."/>
            <person name="Morono Y."/>
            <person name="Uchiyama I."/>
            <person name="Ito T."/>
            <person name="Fujiyama A."/>
            <person name="Inagaki F."/>
            <person name="Takami H."/>
        </authorList>
    </citation>
    <scope>NUCLEOTIDE SEQUENCE</scope>
    <source>
        <strain evidence="2">Expedition CK06-06</strain>
    </source>
</reference>
<name>X1BIE3_9ZZZZ</name>
<proteinExistence type="predicted"/>
<dbReference type="EMBL" id="BART01016606">
    <property type="protein sequence ID" value="GAG83868.1"/>
    <property type="molecule type" value="Genomic_DNA"/>
</dbReference>
<evidence type="ECO:0000256" key="1">
    <source>
        <dbReference type="SAM" id="Coils"/>
    </source>
</evidence>
<dbReference type="AlphaFoldDB" id="X1BIE3"/>
<gene>
    <name evidence="2" type="ORF">S01H4_31886</name>
</gene>
<keyword evidence="1" id="KW-0175">Coiled coil</keyword>
<comment type="caution">
    <text evidence="2">The sequence shown here is derived from an EMBL/GenBank/DDBJ whole genome shotgun (WGS) entry which is preliminary data.</text>
</comment>
<accession>X1BIE3</accession>
<evidence type="ECO:0000313" key="2">
    <source>
        <dbReference type="EMBL" id="GAG83868.1"/>
    </source>
</evidence>
<sequence>MSYTENINQEIKELQDRKKVVLDSSEKETTRHFFHRSGISWKRLIKCLALNQEIFRLEQEIREIKILRKLRLQNQTEKLRFKISRYQTKNPLKEFCRDIEVIMGE</sequence>
<feature type="coiled-coil region" evidence="1">
    <location>
        <begin position="4"/>
        <end position="67"/>
    </location>
</feature>